<organism evidence="2 3">
    <name type="scientific">Pleurodeles waltl</name>
    <name type="common">Iberian ribbed newt</name>
    <dbReference type="NCBI Taxonomy" id="8319"/>
    <lineage>
        <taxon>Eukaryota</taxon>
        <taxon>Metazoa</taxon>
        <taxon>Chordata</taxon>
        <taxon>Craniata</taxon>
        <taxon>Vertebrata</taxon>
        <taxon>Euteleostomi</taxon>
        <taxon>Amphibia</taxon>
        <taxon>Batrachia</taxon>
        <taxon>Caudata</taxon>
        <taxon>Salamandroidea</taxon>
        <taxon>Salamandridae</taxon>
        <taxon>Pleurodelinae</taxon>
        <taxon>Pleurodeles</taxon>
    </lineage>
</organism>
<gene>
    <name evidence="2" type="ORF">NDU88_003869</name>
</gene>
<accession>A0AAV7WU13</accession>
<dbReference type="AlphaFoldDB" id="A0AAV7WU13"/>
<sequence>MPGASPSSSALRAAPDLVRKADHKGPRIGAPTASLVPAAVNRAVQDGGRGAADAQAPRSTHSLPAPSGHTWECQAPKNTGGRGSGLRPRPPPHSASPAGVASRGALQPHPQNRGEALCPH</sequence>
<evidence type="ECO:0000256" key="1">
    <source>
        <dbReference type="SAM" id="MobiDB-lite"/>
    </source>
</evidence>
<dbReference type="EMBL" id="JANPWB010000001">
    <property type="protein sequence ID" value="KAJ1216265.1"/>
    <property type="molecule type" value="Genomic_DNA"/>
</dbReference>
<keyword evidence="3" id="KW-1185">Reference proteome</keyword>
<dbReference type="Proteomes" id="UP001066276">
    <property type="component" value="Chromosome 1_1"/>
</dbReference>
<protein>
    <submittedName>
        <fullName evidence="2">Uncharacterized protein</fullName>
    </submittedName>
</protein>
<proteinExistence type="predicted"/>
<name>A0AAV7WU13_PLEWA</name>
<comment type="caution">
    <text evidence="2">The sequence shown here is derived from an EMBL/GenBank/DDBJ whole genome shotgun (WGS) entry which is preliminary data.</text>
</comment>
<evidence type="ECO:0000313" key="2">
    <source>
        <dbReference type="EMBL" id="KAJ1216265.1"/>
    </source>
</evidence>
<feature type="compositionally biased region" description="Low complexity" evidence="1">
    <location>
        <begin position="1"/>
        <end position="15"/>
    </location>
</feature>
<feature type="compositionally biased region" description="Low complexity" evidence="1">
    <location>
        <begin position="42"/>
        <end position="56"/>
    </location>
</feature>
<reference evidence="2" key="1">
    <citation type="journal article" date="2022" name="bioRxiv">
        <title>Sequencing and chromosome-scale assembly of the giantPleurodeles waltlgenome.</title>
        <authorList>
            <person name="Brown T."/>
            <person name="Elewa A."/>
            <person name="Iarovenko S."/>
            <person name="Subramanian E."/>
            <person name="Araus A.J."/>
            <person name="Petzold A."/>
            <person name="Susuki M."/>
            <person name="Suzuki K.-i.T."/>
            <person name="Hayashi T."/>
            <person name="Toyoda A."/>
            <person name="Oliveira C."/>
            <person name="Osipova E."/>
            <person name="Leigh N.D."/>
            <person name="Simon A."/>
            <person name="Yun M.H."/>
        </authorList>
    </citation>
    <scope>NUCLEOTIDE SEQUENCE</scope>
    <source>
        <strain evidence="2">20211129_DDA</strain>
        <tissue evidence="2">Liver</tissue>
    </source>
</reference>
<evidence type="ECO:0000313" key="3">
    <source>
        <dbReference type="Proteomes" id="UP001066276"/>
    </source>
</evidence>
<feature type="region of interest" description="Disordered" evidence="1">
    <location>
        <begin position="1"/>
        <end position="120"/>
    </location>
</feature>